<sequence length="387" mass="44625">MDNILTKVWVKRHNNLVRAHQKTTLSLTAQKLLLFAFTHKEQEEDKVLEFRVADFLGRNPGGKDIKNIDQACDELSSSKIKDGSGITDNDYDSKDFNRKYITLFDTIEINKTRVSFKFNRTFKQYLGPSSNYTQYLYSNLKDMRSPHAVRLYDFITGGVGKYERRKVELNELKSVLGVSTKKSYNVFNTFKNSVLEPAVKGIDKTTDIHLSYEPIRERGRKYTHIIFYFHKKKVLPKRTDLEVTNADGLTPENAAKVASMRAMNLSDVIIQATIKELLNQQKESILDDIEEAEVVTSTIGQQDLFNNKPTPDTENTANDFDSKVKKIELRLSELGLTKNTIQLAVKKYKLNPKLKIWIEMNNLKMAVRDGQSFPNKHTLKKWIEEND</sequence>
<dbReference type="Gene3D" id="1.10.10.10">
    <property type="entry name" value="Winged helix-like DNA-binding domain superfamily/Winged helix DNA-binding domain"/>
    <property type="match status" value="2"/>
</dbReference>
<protein>
    <submittedName>
        <fullName evidence="3">RepB family plasmid replication initiator protein</fullName>
    </submittedName>
</protein>
<name>A0A3S9P6R9_9BACT</name>
<dbReference type="OrthoDB" id="974853at2"/>
<dbReference type="AlphaFoldDB" id="A0A3S9P6R9"/>
<dbReference type="GO" id="GO:0003887">
    <property type="term" value="F:DNA-directed DNA polymerase activity"/>
    <property type="evidence" value="ECO:0007669"/>
    <property type="project" value="InterPro"/>
</dbReference>
<accession>A0A3S9P6R9</accession>
<dbReference type="EMBL" id="CP034562">
    <property type="protein sequence ID" value="AZQ63901.1"/>
    <property type="molecule type" value="Genomic_DNA"/>
</dbReference>
<proteinExistence type="inferred from homology"/>
<dbReference type="SUPFAM" id="SSF46785">
    <property type="entry name" value="Winged helix' DNA-binding domain"/>
    <property type="match status" value="2"/>
</dbReference>
<dbReference type="KEGG" id="fll:EI427_17220"/>
<evidence type="ECO:0000313" key="3">
    <source>
        <dbReference type="EMBL" id="AZQ63901.1"/>
    </source>
</evidence>
<organism evidence="3 4">
    <name type="scientific">Flammeovirga pectinis</name>
    <dbReference type="NCBI Taxonomy" id="2494373"/>
    <lineage>
        <taxon>Bacteria</taxon>
        <taxon>Pseudomonadati</taxon>
        <taxon>Bacteroidota</taxon>
        <taxon>Cytophagia</taxon>
        <taxon>Cytophagales</taxon>
        <taxon>Flammeovirgaceae</taxon>
        <taxon>Flammeovirga</taxon>
    </lineage>
</organism>
<evidence type="ECO:0000259" key="2">
    <source>
        <dbReference type="Pfam" id="PF01051"/>
    </source>
</evidence>
<dbReference type="Pfam" id="PF01051">
    <property type="entry name" value="Rep3_N"/>
    <property type="match status" value="1"/>
</dbReference>
<evidence type="ECO:0000313" key="4">
    <source>
        <dbReference type="Proteomes" id="UP000267268"/>
    </source>
</evidence>
<dbReference type="Pfam" id="PF21205">
    <property type="entry name" value="Rep3_C"/>
    <property type="match status" value="1"/>
</dbReference>
<dbReference type="InterPro" id="IPR000525">
    <property type="entry name" value="Initiator_Rep_WH1"/>
</dbReference>
<dbReference type="Proteomes" id="UP000267268">
    <property type="component" value="Chromosome 1"/>
</dbReference>
<dbReference type="GO" id="GO:0006270">
    <property type="term" value="P:DNA replication initiation"/>
    <property type="evidence" value="ECO:0007669"/>
    <property type="project" value="InterPro"/>
</dbReference>
<feature type="domain" description="Initiator Rep protein WH1" evidence="2">
    <location>
        <begin position="9"/>
        <end position="155"/>
    </location>
</feature>
<keyword evidence="4" id="KW-1185">Reference proteome</keyword>
<reference evidence="3 4" key="1">
    <citation type="submission" date="2018-12" db="EMBL/GenBank/DDBJ databases">
        <title>Flammeovirga pectinis sp. nov., isolated from the gut of the Korean scallop, Patinopecten yessoensis.</title>
        <authorList>
            <person name="Bae J.-W."/>
            <person name="Jeong Y.-S."/>
            <person name="Kang W."/>
        </authorList>
    </citation>
    <scope>NUCLEOTIDE SEQUENCE [LARGE SCALE GENOMIC DNA]</scope>
    <source>
        <strain evidence="3 4">L12M1</strain>
    </source>
</reference>
<comment type="similarity">
    <text evidence="1">Belongs to the initiator RepB protein family.</text>
</comment>
<gene>
    <name evidence="3" type="ORF">EI427_17220</name>
</gene>
<evidence type="ECO:0000256" key="1">
    <source>
        <dbReference type="ARBA" id="ARBA00038283"/>
    </source>
</evidence>
<dbReference type="InterPro" id="IPR036388">
    <property type="entry name" value="WH-like_DNA-bd_sf"/>
</dbReference>
<dbReference type="InterPro" id="IPR036390">
    <property type="entry name" value="WH_DNA-bd_sf"/>
</dbReference>
<dbReference type="RefSeq" id="WP_126617065.1">
    <property type="nucleotide sequence ID" value="NZ_CP034562.1"/>
</dbReference>